<evidence type="ECO:0000256" key="2">
    <source>
        <dbReference type="ARBA" id="ARBA00009450"/>
    </source>
</evidence>
<sequence>MNKYISNILLIIGLFVFTQTHAIDIQKDQESHQSNAIQSQAKGDVFANWLFTGAFARTAFSGINPAYRISQGDSLLVQLWGGIDYQNETKVDAQGNIFIPKVGPVKVQGVNNADLNKVVLKSIKRVYKSNVEAYVTLMSSQTVKVFLSGMVNNPGLYEGQSADSILAFIDKAGGIREQMGSYRDIEVKRNGKTQTKIDLYQFIEQGRLPNIQLQDGDVIFVSPKVGDITITGEVGFEGRYEVIGNQTSLKSVLSAVAIKDSATHITIVEPHNSEGMKEVKAKQYRIGDTAGVTLRAGSSVKVSSQLRAKSISVEVIGEHDSEFEMVVPWGATLADLLGKVEYSALSNKNAIQLYRESVAKRQKDMLMASLQSLEQSVLTARSETTEAAKLRAAEAETILKWIDKAKQVEPRGQVLLADGYNPNEVILQQGDKVVIPSKTSLVMIHGEVLFPTAITYNADLDVEEYIGKAGGTTADIDDANILIMKPNGSFVDVNSDLSDEDVIAPGDEIFVLAKPDVKSLQLTKDITQILYQVAVSAAVVVAL</sequence>
<evidence type="ECO:0000259" key="15">
    <source>
        <dbReference type="Pfam" id="PF02563"/>
    </source>
</evidence>
<dbReference type="InterPro" id="IPR003715">
    <property type="entry name" value="Poly_export_N"/>
</dbReference>
<evidence type="ECO:0000256" key="6">
    <source>
        <dbReference type="ARBA" id="ARBA00022692"/>
    </source>
</evidence>
<evidence type="ECO:0000256" key="4">
    <source>
        <dbReference type="ARBA" id="ARBA00022452"/>
    </source>
</evidence>
<feature type="domain" description="Polysaccharide export protein N-terminal" evidence="15">
    <location>
        <begin position="64"/>
        <end position="137"/>
    </location>
</feature>
<dbReference type="GO" id="GO:0015159">
    <property type="term" value="F:polysaccharide transmembrane transporter activity"/>
    <property type="evidence" value="ECO:0007669"/>
    <property type="project" value="InterPro"/>
</dbReference>
<evidence type="ECO:0000256" key="11">
    <source>
        <dbReference type="ARBA" id="ARBA00023136"/>
    </source>
</evidence>
<evidence type="ECO:0000256" key="3">
    <source>
        <dbReference type="ARBA" id="ARBA00022448"/>
    </source>
</evidence>
<dbReference type="InterPro" id="IPR049712">
    <property type="entry name" value="Poly_export"/>
</dbReference>
<evidence type="ECO:0000256" key="10">
    <source>
        <dbReference type="ARBA" id="ARBA00023114"/>
    </source>
</evidence>
<keyword evidence="6" id="KW-0812">Transmembrane</keyword>
<dbReference type="PANTHER" id="PTHR33619">
    <property type="entry name" value="POLYSACCHARIDE EXPORT PROTEIN GFCE-RELATED"/>
    <property type="match status" value="1"/>
</dbReference>
<evidence type="ECO:0000256" key="7">
    <source>
        <dbReference type="ARBA" id="ARBA00022729"/>
    </source>
</evidence>
<gene>
    <name evidence="17" type="ORF">RED65_08049</name>
</gene>
<protein>
    <submittedName>
        <fullName evidence="17">KpsD protein</fullName>
    </submittedName>
</protein>
<keyword evidence="13" id="KW-0998">Cell outer membrane</keyword>
<feature type="domain" description="SLBB" evidence="16">
    <location>
        <begin position="144"/>
        <end position="221"/>
    </location>
</feature>
<dbReference type="Proteomes" id="UP000004263">
    <property type="component" value="Unassembled WGS sequence"/>
</dbReference>
<dbReference type="HOGENOM" id="CLU_036993_0_0_6"/>
<comment type="similarity">
    <text evidence="2">Belongs to the BexD/CtrA/VexA family.</text>
</comment>
<evidence type="ECO:0000259" key="16">
    <source>
        <dbReference type="Pfam" id="PF22461"/>
    </source>
</evidence>
<evidence type="ECO:0000256" key="1">
    <source>
        <dbReference type="ARBA" id="ARBA00004571"/>
    </source>
</evidence>
<dbReference type="OrthoDB" id="9808948at2"/>
<accession>Q1N092</accession>
<keyword evidence="3" id="KW-0813">Transport</keyword>
<name>Q1N092_9GAMM</name>
<keyword evidence="7" id="KW-0732">Signal</keyword>
<reference evidence="17 18" key="1">
    <citation type="submission" date="2006-03" db="EMBL/GenBank/DDBJ databases">
        <authorList>
            <person name="Pinhassi J."/>
            <person name="Pedros-Alio C."/>
            <person name="Ferriera S."/>
            <person name="Johnson J."/>
            <person name="Kravitz S."/>
            <person name="Halpern A."/>
            <person name="Remington K."/>
            <person name="Beeson K."/>
            <person name="Tran B."/>
            <person name="Rogers Y.-H."/>
            <person name="Friedman R."/>
            <person name="Venter J.C."/>
        </authorList>
    </citation>
    <scope>NUCLEOTIDE SEQUENCE [LARGE SCALE GENOMIC DNA]</scope>
    <source>
        <strain evidence="17 18">RED65</strain>
    </source>
</reference>
<keyword evidence="8" id="KW-0625">Polysaccharide transport</keyword>
<dbReference type="AlphaFoldDB" id="Q1N092"/>
<evidence type="ECO:0000256" key="14">
    <source>
        <dbReference type="ARBA" id="ARBA00023288"/>
    </source>
</evidence>
<keyword evidence="11" id="KW-0472">Membrane</keyword>
<evidence type="ECO:0000256" key="12">
    <source>
        <dbReference type="ARBA" id="ARBA00023139"/>
    </source>
</evidence>
<evidence type="ECO:0000256" key="8">
    <source>
        <dbReference type="ARBA" id="ARBA00023047"/>
    </source>
</evidence>
<evidence type="ECO:0000256" key="9">
    <source>
        <dbReference type="ARBA" id="ARBA00023065"/>
    </source>
</evidence>
<dbReference type="Gene3D" id="3.30.1950.10">
    <property type="entry name" value="wza like domain"/>
    <property type="match status" value="1"/>
</dbReference>
<evidence type="ECO:0000313" key="17">
    <source>
        <dbReference type="EMBL" id="EAT11625.1"/>
    </source>
</evidence>
<keyword evidence="4" id="KW-1134">Transmembrane beta strand</keyword>
<dbReference type="STRING" id="207949.RED65_08049"/>
<evidence type="ECO:0000313" key="18">
    <source>
        <dbReference type="Proteomes" id="UP000004263"/>
    </source>
</evidence>
<dbReference type="GO" id="GO:0009279">
    <property type="term" value="C:cell outer membrane"/>
    <property type="evidence" value="ECO:0007669"/>
    <property type="project" value="UniProtKB-SubCell"/>
</dbReference>
<dbReference type="InterPro" id="IPR054765">
    <property type="entry name" value="SLBB_dom"/>
</dbReference>
<dbReference type="Pfam" id="PF02563">
    <property type="entry name" value="Poly_export"/>
    <property type="match status" value="1"/>
</dbReference>
<dbReference type="GO" id="GO:0015288">
    <property type="term" value="F:porin activity"/>
    <property type="evidence" value="ECO:0007669"/>
    <property type="project" value="UniProtKB-KW"/>
</dbReference>
<dbReference type="EMBL" id="AAQH01000015">
    <property type="protein sequence ID" value="EAT11625.1"/>
    <property type="molecule type" value="Genomic_DNA"/>
</dbReference>
<dbReference type="GO" id="GO:0006811">
    <property type="term" value="P:monoatomic ion transport"/>
    <property type="evidence" value="ECO:0007669"/>
    <property type="project" value="UniProtKB-KW"/>
</dbReference>
<comment type="caution">
    <text evidence="17">The sequence shown here is derived from an EMBL/GenBank/DDBJ whole genome shotgun (WGS) entry which is preliminary data.</text>
</comment>
<organism evidence="17 18">
    <name type="scientific">Bermanella marisrubri</name>
    <dbReference type="NCBI Taxonomy" id="207949"/>
    <lineage>
        <taxon>Bacteria</taxon>
        <taxon>Pseudomonadati</taxon>
        <taxon>Pseudomonadota</taxon>
        <taxon>Gammaproteobacteria</taxon>
        <taxon>Oceanospirillales</taxon>
        <taxon>Oceanospirillaceae</taxon>
        <taxon>Bermanella</taxon>
    </lineage>
</organism>
<proteinExistence type="inferred from homology"/>
<dbReference type="Pfam" id="PF22461">
    <property type="entry name" value="SLBB_2"/>
    <property type="match status" value="1"/>
</dbReference>
<keyword evidence="9" id="KW-0406">Ion transport</keyword>
<evidence type="ECO:0000256" key="13">
    <source>
        <dbReference type="ARBA" id="ARBA00023237"/>
    </source>
</evidence>
<dbReference type="Gene3D" id="3.10.560.10">
    <property type="entry name" value="Outer membrane lipoprotein wza domain like"/>
    <property type="match status" value="3"/>
</dbReference>
<keyword evidence="14" id="KW-0449">Lipoprotein</keyword>
<evidence type="ECO:0000256" key="5">
    <source>
        <dbReference type="ARBA" id="ARBA00022597"/>
    </source>
</evidence>
<dbReference type="PANTHER" id="PTHR33619:SF3">
    <property type="entry name" value="POLYSACCHARIDE EXPORT PROTEIN GFCE-RELATED"/>
    <property type="match status" value="1"/>
</dbReference>
<comment type="subcellular location">
    <subcellularLocation>
        <location evidence="1">Cell outer membrane</location>
        <topology evidence="1">Multi-pass membrane protein</topology>
    </subcellularLocation>
</comment>
<keyword evidence="12" id="KW-0564">Palmitate</keyword>
<keyword evidence="5" id="KW-0762">Sugar transport</keyword>
<keyword evidence="18" id="KW-1185">Reference proteome</keyword>
<dbReference type="GO" id="GO:0046930">
    <property type="term" value="C:pore complex"/>
    <property type="evidence" value="ECO:0007669"/>
    <property type="project" value="UniProtKB-KW"/>
</dbReference>
<dbReference type="RefSeq" id="WP_007018846.1">
    <property type="nucleotide sequence ID" value="NZ_CH724119.1"/>
</dbReference>
<keyword evidence="10" id="KW-0626">Porin</keyword>